<keyword evidence="5 12" id="KW-0547">Nucleotide-binding</keyword>
<evidence type="ECO:0000256" key="2">
    <source>
        <dbReference type="ARBA" id="ARBA00022490"/>
    </source>
</evidence>
<dbReference type="GO" id="GO:0007018">
    <property type="term" value="P:microtubule-based movement"/>
    <property type="evidence" value="ECO:0007669"/>
    <property type="project" value="InterPro"/>
</dbReference>
<dbReference type="PROSITE" id="PS50067">
    <property type="entry name" value="KINESIN_MOTOR_2"/>
    <property type="match status" value="1"/>
</dbReference>
<dbReference type="InterPro" id="IPR027640">
    <property type="entry name" value="Kinesin-like_fam"/>
</dbReference>
<feature type="binding site" evidence="12">
    <location>
        <begin position="300"/>
        <end position="307"/>
    </location>
    <ligand>
        <name>ATP</name>
        <dbReference type="ChEBI" id="CHEBI:30616"/>
    </ligand>
</feature>
<keyword evidence="9 12" id="KW-0505">Motor protein</keyword>
<protein>
    <recommendedName>
        <fullName evidence="13">Kinesin-like protein</fullName>
    </recommendedName>
</protein>
<dbReference type="STRING" id="75913.A0A0K0F4U8"/>
<evidence type="ECO:0000256" key="6">
    <source>
        <dbReference type="ARBA" id="ARBA00022776"/>
    </source>
</evidence>
<dbReference type="GO" id="GO:0007019">
    <property type="term" value="P:microtubule depolymerization"/>
    <property type="evidence" value="ECO:0007669"/>
    <property type="project" value="TreeGrafter"/>
</dbReference>
<keyword evidence="2" id="KW-0963">Cytoplasm</keyword>
<dbReference type="GO" id="GO:0003777">
    <property type="term" value="F:microtubule motor activity"/>
    <property type="evidence" value="ECO:0007669"/>
    <property type="project" value="InterPro"/>
</dbReference>
<feature type="region of interest" description="Disordered" evidence="14">
    <location>
        <begin position="64"/>
        <end position="118"/>
    </location>
</feature>
<evidence type="ECO:0000256" key="12">
    <source>
        <dbReference type="PROSITE-ProRule" id="PRU00283"/>
    </source>
</evidence>
<evidence type="ECO:0000256" key="9">
    <source>
        <dbReference type="ARBA" id="ARBA00023175"/>
    </source>
</evidence>
<feature type="domain" description="Kinesin motor" evidence="15">
    <location>
        <begin position="210"/>
        <end position="538"/>
    </location>
</feature>
<dbReference type="PANTHER" id="PTHR47971:SF8">
    <property type="entry name" value="KINESIN-LIKE PROTEIN"/>
    <property type="match status" value="1"/>
</dbReference>
<dbReference type="PANTHER" id="PTHR47971">
    <property type="entry name" value="KINESIN-RELATED PROTEIN 6"/>
    <property type="match status" value="1"/>
</dbReference>
<dbReference type="InterPro" id="IPR027417">
    <property type="entry name" value="P-loop_NTPase"/>
</dbReference>
<dbReference type="Gene3D" id="3.40.850.10">
    <property type="entry name" value="Kinesin motor domain"/>
    <property type="match status" value="1"/>
</dbReference>
<keyword evidence="6" id="KW-0498">Mitosis</keyword>
<evidence type="ECO:0000256" key="4">
    <source>
        <dbReference type="ARBA" id="ARBA00022701"/>
    </source>
</evidence>
<dbReference type="GO" id="GO:0008017">
    <property type="term" value="F:microtubule binding"/>
    <property type="evidence" value="ECO:0007669"/>
    <property type="project" value="InterPro"/>
</dbReference>
<reference evidence="16" key="1">
    <citation type="submission" date="2014-07" db="EMBL/GenBank/DDBJ databases">
        <authorList>
            <person name="Martin A.A"/>
            <person name="De Silva N."/>
        </authorList>
    </citation>
    <scope>NUCLEOTIDE SEQUENCE</scope>
</reference>
<evidence type="ECO:0000256" key="5">
    <source>
        <dbReference type="ARBA" id="ARBA00022741"/>
    </source>
</evidence>
<keyword evidence="7 12" id="KW-0067">ATP-binding</keyword>
<name>A0A0K0F4U8_STRVS</name>
<keyword evidence="3" id="KW-0132">Cell division</keyword>
<accession>A0A0K0F4U8</accession>
<evidence type="ECO:0000256" key="14">
    <source>
        <dbReference type="SAM" id="MobiDB-lite"/>
    </source>
</evidence>
<keyword evidence="16" id="KW-1185">Reference proteome</keyword>
<dbReference type="WBParaSite" id="SVE_0383800.1">
    <property type="protein sequence ID" value="SVE_0383800.1"/>
    <property type="gene ID" value="SVE_0383800"/>
</dbReference>
<proteinExistence type="inferred from homology"/>
<keyword evidence="10" id="KW-0206">Cytoskeleton</keyword>
<dbReference type="Proteomes" id="UP000035680">
    <property type="component" value="Unassembled WGS sequence"/>
</dbReference>
<dbReference type="InterPro" id="IPR001752">
    <property type="entry name" value="Kinesin_motor_dom"/>
</dbReference>
<dbReference type="InterPro" id="IPR054473">
    <property type="entry name" value="KIF2A-like_N"/>
</dbReference>
<dbReference type="Pfam" id="PF00225">
    <property type="entry name" value="Kinesin"/>
    <property type="match status" value="1"/>
</dbReference>
<dbReference type="PROSITE" id="PS00411">
    <property type="entry name" value="KINESIN_MOTOR_1"/>
    <property type="match status" value="1"/>
</dbReference>
<keyword evidence="4 13" id="KW-0493">Microtubule</keyword>
<dbReference type="Pfam" id="PF22923">
    <property type="entry name" value="KIF2A-like_1st"/>
    <property type="match status" value="1"/>
</dbReference>
<dbReference type="GO" id="GO:0051301">
    <property type="term" value="P:cell division"/>
    <property type="evidence" value="ECO:0007669"/>
    <property type="project" value="UniProtKB-KW"/>
</dbReference>
<dbReference type="AlphaFoldDB" id="A0A0K0F4U8"/>
<evidence type="ECO:0000256" key="10">
    <source>
        <dbReference type="ARBA" id="ARBA00023212"/>
    </source>
</evidence>
<dbReference type="PRINTS" id="PR00380">
    <property type="entry name" value="KINESINHEAVY"/>
</dbReference>
<dbReference type="SUPFAM" id="SSF52540">
    <property type="entry name" value="P-loop containing nucleoside triphosphate hydrolases"/>
    <property type="match status" value="1"/>
</dbReference>
<keyword evidence="11" id="KW-0131">Cell cycle</keyword>
<feature type="compositionally biased region" description="Low complexity" evidence="14">
    <location>
        <begin position="99"/>
        <end position="113"/>
    </location>
</feature>
<evidence type="ECO:0000313" key="16">
    <source>
        <dbReference type="Proteomes" id="UP000035680"/>
    </source>
</evidence>
<comment type="subcellular location">
    <subcellularLocation>
        <location evidence="1">Cytoplasm</location>
        <location evidence="1">Cytoskeleton</location>
    </subcellularLocation>
</comment>
<reference evidence="17" key="2">
    <citation type="submission" date="2015-08" db="UniProtKB">
        <authorList>
            <consortium name="WormBaseParasite"/>
        </authorList>
    </citation>
    <scope>IDENTIFICATION</scope>
</reference>
<comment type="similarity">
    <text evidence="12 13">Belongs to the TRAFAC class myosin-kinesin ATPase superfamily. Kinesin family.</text>
</comment>
<dbReference type="SMART" id="SM00129">
    <property type="entry name" value="KISc"/>
    <property type="match status" value="1"/>
</dbReference>
<evidence type="ECO:0000256" key="1">
    <source>
        <dbReference type="ARBA" id="ARBA00004245"/>
    </source>
</evidence>
<dbReference type="InterPro" id="IPR036961">
    <property type="entry name" value="Kinesin_motor_dom_sf"/>
</dbReference>
<evidence type="ECO:0000256" key="8">
    <source>
        <dbReference type="ARBA" id="ARBA00023054"/>
    </source>
</evidence>
<evidence type="ECO:0000256" key="7">
    <source>
        <dbReference type="ARBA" id="ARBA00022840"/>
    </source>
</evidence>
<evidence type="ECO:0000259" key="15">
    <source>
        <dbReference type="PROSITE" id="PS50067"/>
    </source>
</evidence>
<evidence type="ECO:0000256" key="11">
    <source>
        <dbReference type="ARBA" id="ARBA00023306"/>
    </source>
</evidence>
<evidence type="ECO:0000256" key="13">
    <source>
        <dbReference type="RuleBase" id="RU000394"/>
    </source>
</evidence>
<keyword evidence="8" id="KW-0175">Coiled coil</keyword>
<sequence>MENIVIGLRVAILRSDGTLQDAMITDVDYEAQMVKAVFDGENNLKRSKKVSFRDLLRLNQHLSEKMDKPEPLPEPQHHRKPPSPPRPRDTRRSIQQHQNRPSRTTSTTNNAPRMSFVNPTNLTTIDEAETAALLRKTFTPGFGTRESVSVRKTVACPPPDKDTTSISHVLHHKLPKSHLHYQYNTLILEEEQKLTFQNLEYNEVGQCRKKMTSYIRVRPLNATEIRGQEISSVTVPTTNSIVLFSPQAKVTTDKFITPHSFMYDGVFNENASTECIYKVACKQLIPTFLSGECATCFAYGQTGSGKTFTMHGGVGKNKSSGLYDMVSLDVFEGFKGSHLGKKGYAIKCAFFEIYMNKAYDLLDSRKELRVQADSDNRVQIPNLTNHYCRTPMEVSQVLRQGSQLRSTGKTKSNKGSSRSHAVFQFILVHNEKVVSRLSMVDLAGNERGIDAGNVDRQTRNEGNAINGSLLALKECIRHMSTGVVDRIPFRNSALTQFLKDSFIGEHSKLCMITTISPAITSFEATLNSLRYAYQVVQINSRDSLLPGQLITEIAGVKINQPLNVINEDQEECISSPTSNDENCEEQPPTEVVEASEIETLKSMFQNAIEELDEIDSLIQVPNQKVIAVRKLRILKDRFNLV</sequence>
<evidence type="ECO:0000313" key="17">
    <source>
        <dbReference type="WBParaSite" id="SVE_0383800.1"/>
    </source>
</evidence>
<dbReference type="GO" id="GO:0005874">
    <property type="term" value="C:microtubule"/>
    <property type="evidence" value="ECO:0007669"/>
    <property type="project" value="UniProtKB-KW"/>
</dbReference>
<dbReference type="GO" id="GO:0005524">
    <property type="term" value="F:ATP binding"/>
    <property type="evidence" value="ECO:0007669"/>
    <property type="project" value="UniProtKB-UniRule"/>
</dbReference>
<evidence type="ECO:0000256" key="3">
    <source>
        <dbReference type="ARBA" id="ARBA00022618"/>
    </source>
</evidence>
<dbReference type="InterPro" id="IPR019821">
    <property type="entry name" value="Kinesin_motor_CS"/>
</dbReference>
<organism evidence="16 17">
    <name type="scientific">Strongyloides venezuelensis</name>
    <name type="common">Threadworm</name>
    <dbReference type="NCBI Taxonomy" id="75913"/>
    <lineage>
        <taxon>Eukaryota</taxon>
        <taxon>Metazoa</taxon>
        <taxon>Ecdysozoa</taxon>
        <taxon>Nematoda</taxon>
        <taxon>Chromadorea</taxon>
        <taxon>Rhabditida</taxon>
        <taxon>Tylenchina</taxon>
        <taxon>Panagrolaimomorpha</taxon>
        <taxon>Strongyloidoidea</taxon>
        <taxon>Strongyloididae</taxon>
        <taxon>Strongyloides</taxon>
    </lineage>
</organism>